<dbReference type="Proteomes" id="UP000186955">
    <property type="component" value="Unassembled WGS sequence"/>
</dbReference>
<proteinExistence type="predicted"/>
<comment type="caution">
    <text evidence="3">The sequence shown here is derived from an EMBL/GenBank/DDBJ whole genome shotgun (WGS) entry which is preliminary data.</text>
</comment>
<evidence type="ECO:0000313" key="4">
    <source>
        <dbReference type="Proteomes" id="UP000186955"/>
    </source>
</evidence>
<evidence type="ECO:0000256" key="2">
    <source>
        <dbReference type="SAM" id="MobiDB-lite"/>
    </source>
</evidence>
<dbReference type="EMBL" id="MNBE01000723">
    <property type="protein sequence ID" value="OKO93732.1"/>
    <property type="molecule type" value="Genomic_DNA"/>
</dbReference>
<feature type="region of interest" description="Disordered" evidence="2">
    <location>
        <begin position="1"/>
        <end position="34"/>
    </location>
</feature>
<accession>A0A1Q5T0M4</accession>
<dbReference type="AlphaFoldDB" id="A0A1Q5T0M4"/>
<feature type="coiled-coil region" evidence="1">
    <location>
        <begin position="80"/>
        <end position="114"/>
    </location>
</feature>
<protein>
    <submittedName>
        <fullName evidence="3">Uncharacterized protein</fullName>
    </submittedName>
</protein>
<name>A0A1Q5T0M4_9EURO</name>
<keyword evidence="4" id="KW-1185">Reference proteome</keyword>
<reference evidence="3 4" key="1">
    <citation type="submission" date="2016-10" db="EMBL/GenBank/DDBJ databases">
        <title>Genome sequence of the ascomycete fungus Penicillium subrubescens.</title>
        <authorList>
            <person name="De Vries R.P."/>
            <person name="Peng M."/>
            <person name="Dilokpimol A."/>
            <person name="Hilden K."/>
            <person name="Makela M.R."/>
            <person name="Grigoriev I."/>
            <person name="Riley R."/>
            <person name="Granchi Z."/>
        </authorList>
    </citation>
    <scope>NUCLEOTIDE SEQUENCE [LARGE SCALE GENOMIC DNA]</scope>
    <source>
        <strain evidence="3 4">CBS 132785</strain>
    </source>
</reference>
<keyword evidence="1" id="KW-0175">Coiled coil</keyword>
<evidence type="ECO:0000313" key="3">
    <source>
        <dbReference type="EMBL" id="OKO93732.1"/>
    </source>
</evidence>
<evidence type="ECO:0000256" key="1">
    <source>
        <dbReference type="SAM" id="Coils"/>
    </source>
</evidence>
<organism evidence="3 4">
    <name type="scientific">Penicillium subrubescens</name>
    <dbReference type="NCBI Taxonomy" id="1316194"/>
    <lineage>
        <taxon>Eukaryota</taxon>
        <taxon>Fungi</taxon>
        <taxon>Dikarya</taxon>
        <taxon>Ascomycota</taxon>
        <taxon>Pezizomycotina</taxon>
        <taxon>Eurotiomycetes</taxon>
        <taxon>Eurotiomycetidae</taxon>
        <taxon>Eurotiales</taxon>
        <taxon>Aspergillaceae</taxon>
        <taxon>Penicillium</taxon>
    </lineage>
</organism>
<gene>
    <name evidence="3" type="ORF">PENSUB_12011</name>
</gene>
<sequence length="237" mass="26919">MANAEGPLLSPPSESASTVPLDSPIRTTAIHPDLPEIQVPGGPLPVYSYHPITCQPIEYQDSRAELEQLCQEFPSKEAALRAQEQAAKEARRKIEEVEKKREQVQKAIDKKIKELDTEMKPYIIDAARATAMIRMLSQQSPSRFFTTHTLDGNAPVPAPRAGTMSYIWNERLHPGQPYVAFQRLPSNHGIEYNPSRNHEDLTVAPEGLTPWTLFNLDMSRRYCQFKRNTPWHTKPCF</sequence>
<dbReference type="STRING" id="1316194.A0A1Q5T0M4"/>